<accession>A0A8H7KJG7</accession>
<dbReference type="PANTHER" id="PTHR42919:SF8">
    <property type="entry name" value="N-ALPHA-ACETYLTRANSFERASE 50"/>
    <property type="match status" value="1"/>
</dbReference>
<dbReference type="InterPro" id="IPR016181">
    <property type="entry name" value="Acyl_CoA_acyltransferase"/>
</dbReference>
<reference evidence="4 5" key="1">
    <citation type="journal article" name="Sci. Rep.">
        <title>Telomere-to-telomere assembled and centromere annotated genomes of the two main subspecies of the button mushroom Agaricus bisporus reveal especially polymorphic chromosome ends.</title>
        <authorList>
            <person name="Sonnenberg A.S.M."/>
            <person name="Sedaghat-Telgerd N."/>
            <person name="Lavrijssen B."/>
            <person name="Ohm R.A."/>
            <person name="Hendrickx P.M."/>
            <person name="Scholtmeijer K."/>
            <person name="Baars J.J.P."/>
            <person name="van Peer A."/>
        </authorList>
    </citation>
    <scope>NUCLEOTIDE SEQUENCE [LARGE SCALE GENOMIC DNA]</scope>
    <source>
        <strain evidence="4 5">H119_p4</strain>
    </source>
</reference>
<dbReference type="EMBL" id="JABXXO010000003">
    <property type="protein sequence ID" value="KAF7782416.1"/>
    <property type="molecule type" value="Genomic_DNA"/>
</dbReference>
<dbReference type="Proteomes" id="UP000629468">
    <property type="component" value="Unassembled WGS sequence"/>
</dbReference>
<comment type="caution">
    <text evidence="4">The sequence shown here is derived from an EMBL/GenBank/DDBJ whole genome shotgun (WGS) entry which is preliminary data.</text>
</comment>
<evidence type="ECO:0000313" key="5">
    <source>
        <dbReference type="Proteomes" id="UP000629468"/>
    </source>
</evidence>
<keyword evidence="1" id="KW-0808">Transferase</keyword>
<protein>
    <recommendedName>
        <fullName evidence="3">N-acetyltransferase domain-containing protein</fullName>
    </recommendedName>
</protein>
<sequence>MAPPTQSDLAIRALTASDVHTIRSLHSSTLPVHYPPAFFTQLLVLPSRACLIAVPRSKPNIPIAFISAALHKSSVPSLPVPKALDSPRPRIEILTLGVLPAYQHMGIARRLVAAVVEKLCGPLSAGIVAHANVSTVNSTAIKFYQSIGLCVSSDVIPNLYRTCSYGHRDAYLVAGRLDDL</sequence>
<dbReference type="InterPro" id="IPR000182">
    <property type="entry name" value="GNAT_dom"/>
</dbReference>
<organism evidence="4 5">
    <name type="scientific">Agaricus bisporus var. burnettii</name>
    <dbReference type="NCBI Taxonomy" id="192524"/>
    <lineage>
        <taxon>Eukaryota</taxon>
        <taxon>Fungi</taxon>
        <taxon>Dikarya</taxon>
        <taxon>Basidiomycota</taxon>
        <taxon>Agaricomycotina</taxon>
        <taxon>Agaricomycetes</taxon>
        <taxon>Agaricomycetidae</taxon>
        <taxon>Agaricales</taxon>
        <taxon>Agaricineae</taxon>
        <taxon>Agaricaceae</taxon>
        <taxon>Agaricus</taxon>
    </lineage>
</organism>
<dbReference type="InterPro" id="IPR051556">
    <property type="entry name" value="N-term/lysine_N-AcTrnsfr"/>
</dbReference>
<gene>
    <name evidence="4" type="ORF">Agabi119p4_1792</name>
</gene>
<dbReference type="AlphaFoldDB" id="A0A8H7KJG7"/>
<evidence type="ECO:0000256" key="2">
    <source>
        <dbReference type="ARBA" id="ARBA00023315"/>
    </source>
</evidence>
<keyword evidence="2" id="KW-0012">Acyltransferase</keyword>
<name>A0A8H7KJG7_AGABI</name>
<proteinExistence type="predicted"/>
<dbReference type="GO" id="GO:0016747">
    <property type="term" value="F:acyltransferase activity, transferring groups other than amino-acyl groups"/>
    <property type="evidence" value="ECO:0007669"/>
    <property type="project" value="InterPro"/>
</dbReference>
<dbReference type="OMA" id="DVHTIRS"/>
<evidence type="ECO:0000313" key="4">
    <source>
        <dbReference type="EMBL" id="KAF7782416.1"/>
    </source>
</evidence>
<dbReference type="SUPFAM" id="SSF55729">
    <property type="entry name" value="Acyl-CoA N-acyltransferases (Nat)"/>
    <property type="match status" value="1"/>
</dbReference>
<dbReference type="Gene3D" id="3.40.630.30">
    <property type="match status" value="1"/>
</dbReference>
<dbReference type="CDD" id="cd04301">
    <property type="entry name" value="NAT_SF"/>
    <property type="match status" value="1"/>
</dbReference>
<evidence type="ECO:0000256" key="1">
    <source>
        <dbReference type="ARBA" id="ARBA00022679"/>
    </source>
</evidence>
<evidence type="ECO:0000259" key="3">
    <source>
        <dbReference type="PROSITE" id="PS51186"/>
    </source>
</evidence>
<dbReference type="PROSITE" id="PS51186">
    <property type="entry name" value="GNAT"/>
    <property type="match status" value="1"/>
</dbReference>
<feature type="domain" description="N-acetyltransferase" evidence="3">
    <location>
        <begin position="9"/>
        <end position="178"/>
    </location>
</feature>
<dbReference type="PANTHER" id="PTHR42919">
    <property type="entry name" value="N-ALPHA-ACETYLTRANSFERASE"/>
    <property type="match status" value="1"/>
</dbReference>
<dbReference type="Pfam" id="PF00583">
    <property type="entry name" value="Acetyltransf_1"/>
    <property type="match status" value="1"/>
</dbReference>